<reference evidence="22 23" key="1">
    <citation type="submission" date="2024-02" db="EMBL/GenBank/DDBJ databases">
        <title>Chromosome-scale genome assembly of the rough periwinkle Littorina saxatilis.</title>
        <authorList>
            <person name="De Jode A."/>
            <person name="Faria R."/>
            <person name="Formenti G."/>
            <person name="Sims Y."/>
            <person name="Smith T.P."/>
            <person name="Tracey A."/>
            <person name="Wood J.M.D."/>
            <person name="Zagrodzka Z.B."/>
            <person name="Johannesson K."/>
            <person name="Butlin R.K."/>
            <person name="Leder E.H."/>
        </authorList>
    </citation>
    <scope>NUCLEOTIDE SEQUENCE [LARGE SCALE GENOMIC DNA]</scope>
    <source>
        <strain evidence="22">Snail1</strain>
        <tissue evidence="22">Muscle</tissue>
    </source>
</reference>
<dbReference type="InterPro" id="IPR008949">
    <property type="entry name" value="Isoprenoid_synthase_dom_sf"/>
</dbReference>
<evidence type="ECO:0000256" key="21">
    <source>
        <dbReference type="SAM" id="SignalP"/>
    </source>
</evidence>
<dbReference type="PANTHER" id="PTHR12001:SF69">
    <property type="entry name" value="ALL TRANS-POLYPRENYL-DIPHOSPHATE SYNTHASE PDSS1"/>
    <property type="match status" value="1"/>
</dbReference>
<evidence type="ECO:0000256" key="9">
    <source>
        <dbReference type="ARBA" id="ARBA00023229"/>
    </source>
</evidence>
<dbReference type="EC" id="2.5.1.91" evidence="14"/>
<gene>
    <name evidence="22" type="ORF">V1264_008248</name>
</gene>
<comment type="subunit">
    <text evidence="13">Heterotetramer composed of 2 PDSS1/DPS1 and 2 PDSS2/DLP1 subunits.</text>
</comment>
<keyword evidence="23" id="KW-1185">Reference proteome</keyword>
<dbReference type="PANTHER" id="PTHR12001">
    <property type="entry name" value="GERANYLGERANYL PYROPHOSPHATE SYNTHASE"/>
    <property type="match status" value="1"/>
</dbReference>
<comment type="caution">
    <text evidence="22">The sequence shown here is derived from an EMBL/GenBank/DDBJ whole genome shotgun (WGS) entry which is preliminary data.</text>
</comment>
<dbReference type="CDD" id="cd00685">
    <property type="entry name" value="Trans_IPPS_HT"/>
    <property type="match status" value="1"/>
</dbReference>
<dbReference type="InterPro" id="IPR033749">
    <property type="entry name" value="Polyprenyl_synt_CS"/>
</dbReference>
<evidence type="ECO:0000256" key="4">
    <source>
        <dbReference type="ARBA" id="ARBA00022679"/>
    </source>
</evidence>
<dbReference type="Proteomes" id="UP001374579">
    <property type="component" value="Unassembled WGS sequence"/>
</dbReference>
<name>A0AAN9AST7_9CAEN</name>
<dbReference type="GO" id="GO:0032478">
    <property type="term" value="C:heterotetrameric polyprenyl diphosphate synthase complex"/>
    <property type="evidence" value="ECO:0007669"/>
    <property type="project" value="UniProtKB-ARBA"/>
</dbReference>
<dbReference type="PROSITE" id="PS00444">
    <property type="entry name" value="POLYPRENYL_SYNTHASE_2"/>
    <property type="match status" value="1"/>
</dbReference>
<evidence type="ECO:0000256" key="15">
    <source>
        <dbReference type="ARBA" id="ARBA00073240"/>
    </source>
</evidence>
<evidence type="ECO:0000256" key="20">
    <source>
        <dbReference type="RuleBase" id="RU004466"/>
    </source>
</evidence>
<comment type="similarity">
    <text evidence="3 20">Belongs to the FPP/GGPP synthase family.</text>
</comment>
<evidence type="ECO:0000256" key="16">
    <source>
        <dbReference type="ARBA" id="ARBA00080324"/>
    </source>
</evidence>
<keyword evidence="6" id="KW-0460">Magnesium</keyword>
<dbReference type="SFLD" id="SFLDS00005">
    <property type="entry name" value="Isoprenoid_Synthase_Type_I"/>
    <property type="match status" value="1"/>
</dbReference>
<evidence type="ECO:0000256" key="18">
    <source>
        <dbReference type="ARBA" id="ARBA00083689"/>
    </source>
</evidence>
<evidence type="ECO:0000256" key="14">
    <source>
        <dbReference type="ARBA" id="ARBA00066510"/>
    </source>
</evidence>
<evidence type="ECO:0000256" key="3">
    <source>
        <dbReference type="ARBA" id="ARBA00006706"/>
    </source>
</evidence>
<evidence type="ECO:0000256" key="12">
    <source>
        <dbReference type="ARBA" id="ARBA00057934"/>
    </source>
</evidence>
<evidence type="ECO:0000256" key="19">
    <source>
        <dbReference type="ARBA" id="ARBA00084036"/>
    </source>
</evidence>
<evidence type="ECO:0000256" key="1">
    <source>
        <dbReference type="ARBA" id="ARBA00001946"/>
    </source>
</evidence>
<feature type="signal peptide" evidence="21">
    <location>
        <begin position="1"/>
        <end position="20"/>
    </location>
</feature>
<comment type="cofactor">
    <cofactor evidence="1">
        <name>Mg(2+)</name>
        <dbReference type="ChEBI" id="CHEBI:18420"/>
    </cofactor>
</comment>
<dbReference type="Gene3D" id="1.10.600.10">
    <property type="entry name" value="Farnesyl Diphosphate Synthase"/>
    <property type="match status" value="1"/>
</dbReference>
<comment type="subcellular location">
    <subcellularLocation>
        <location evidence="2">Mitochondrion</location>
    </subcellularLocation>
</comment>
<accession>A0AAN9AST7</accession>
<evidence type="ECO:0000313" key="23">
    <source>
        <dbReference type="Proteomes" id="UP001374579"/>
    </source>
</evidence>
<dbReference type="FunFam" id="1.10.600.10:FF:000011">
    <property type="entry name" value="Decaprenyl diphosphate synthase subunit 1"/>
    <property type="match status" value="1"/>
</dbReference>
<organism evidence="22 23">
    <name type="scientific">Littorina saxatilis</name>
    <dbReference type="NCBI Taxonomy" id="31220"/>
    <lineage>
        <taxon>Eukaryota</taxon>
        <taxon>Metazoa</taxon>
        <taxon>Spiralia</taxon>
        <taxon>Lophotrochozoa</taxon>
        <taxon>Mollusca</taxon>
        <taxon>Gastropoda</taxon>
        <taxon>Caenogastropoda</taxon>
        <taxon>Littorinimorpha</taxon>
        <taxon>Littorinoidea</taxon>
        <taxon>Littorinidae</taxon>
        <taxon>Littorina</taxon>
    </lineage>
</organism>
<keyword evidence="21" id="KW-0732">Signal</keyword>
<dbReference type="SUPFAM" id="SSF48576">
    <property type="entry name" value="Terpenoid synthases"/>
    <property type="match status" value="1"/>
</dbReference>
<evidence type="ECO:0000256" key="2">
    <source>
        <dbReference type="ARBA" id="ARBA00004173"/>
    </source>
</evidence>
<evidence type="ECO:0000256" key="17">
    <source>
        <dbReference type="ARBA" id="ARBA00083184"/>
    </source>
</evidence>
<evidence type="ECO:0000256" key="10">
    <source>
        <dbReference type="ARBA" id="ARBA00050825"/>
    </source>
</evidence>
<comment type="function">
    <text evidence="12">Heterotetrameric enzyme that catalyzes the condensation of farnesyl diphosphate (FPP), which acts as a primer, and isopentenyl diphosphate (IPP) to produce prenyl diphosphates of varying chain lengths and participates in the determination of the side chain of ubiquinone. Supplies nona and decaprenyl diphosphate, the precursors for the side chain of the isoprenoid quinones ubiquinone-9 (Q9)and ubiquinone-10 (Q10) respectively. The enzyme adds isopentenyl diphosphate molecules sequentially to farnesyl diphosphate with trans stereochemistry.</text>
</comment>
<keyword evidence="7" id="KW-0443">Lipid metabolism</keyword>
<dbReference type="PROSITE" id="PS00723">
    <property type="entry name" value="POLYPRENYL_SYNTHASE_1"/>
    <property type="match status" value="1"/>
</dbReference>
<evidence type="ECO:0000256" key="5">
    <source>
        <dbReference type="ARBA" id="ARBA00022723"/>
    </source>
</evidence>
<sequence>MAASRSRLHVLLLSCTRCSAVRLGQPLLFDQQYRTISLSRSSTFQRCFRTIRQTTCNQCLDHRLQSSPRQQELFQIEPSRAYHISSSCSGSSRVESSNDAAVQDSYRLVESEMSTLCDSIRHELSINQGELGTIVRYYFDGTGKAFRPMVVMLMAKACNFHQQTEQLISDSQRNIAMITEMLHTATLIHDDVIDASDSRRGKDSINLVWGQRKAILAGDYILSIVSTILARIGNPEVVSIMSQVVEDLVRGEFMQLGSKEDENERFKHYLDKTFKKTASMLAASCQSVAVLGGCNDAISHIAYQYGRNLGIAFQLVDDLLDFVSSEQQMGKPTAADLKLGLATAPVLFAAQQYPELNPLIMRRFNQEGDVETARSLVAKSDGIEQTKILASEHTKEAVRLLQHLTSSNVQQALMRLTQELLTRQK</sequence>
<dbReference type="GO" id="GO:0006744">
    <property type="term" value="P:ubiquinone biosynthetic process"/>
    <property type="evidence" value="ECO:0007669"/>
    <property type="project" value="TreeGrafter"/>
</dbReference>
<keyword evidence="8" id="KW-0496">Mitochondrion</keyword>
<evidence type="ECO:0000256" key="8">
    <source>
        <dbReference type="ARBA" id="ARBA00023128"/>
    </source>
</evidence>
<evidence type="ECO:0000256" key="13">
    <source>
        <dbReference type="ARBA" id="ARBA00064334"/>
    </source>
</evidence>
<keyword evidence="9" id="KW-0414">Isoprene biosynthesis</keyword>
<feature type="chain" id="PRO_5042828331" description="All trans-polyprenyl-diphosphate synthase PDSS1" evidence="21">
    <location>
        <begin position="21"/>
        <end position="425"/>
    </location>
</feature>
<comment type="catalytic activity">
    <reaction evidence="10">
        <text>6 isopentenyl diphosphate + (2E,6E)-farnesyl diphosphate = all-trans-nonaprenyl diphosphate + 6 diphosphate</text>
        <dbReference type="Rhea" id="RHEA:55364"/>
        <dbReference type="ChEBI" id="CHEBI:33019"/>
        <dbReference type="ChEBI" id="CHEBI:58391"/>
        <dbReference type="ChEBI" id="CHEBI:128769"/>
        <dbReference type="ChEBI" id="CHEBI:175763"/>
    </reaction>
    <physiologicalReaction direction="left-to-right" evidence="10">
        <dbReference type="Rhea" id="RHEA:55365"/>
    </physiologicalReaction>
</comment>
<proteinExistence type="inferred from homology"/>
<evidence type="ECO:0000256" key="7">
    <source>
        <dbReference type="ARBA" id="ARBA00023098"/>
    </source>
</evidence>
<dbReference type="Pfam" id="PF00348">
    <property type="entry name" value="polyprenyl_synt"/>
    <property type="match status" value="1"/>
</dbReference>
<evidence type="ECO:0000256" key="6">
    <source>
        <dbReference type="ARBA" id="ARBA00022842"/>
    </source>
</evidence>
<keyword evidence="4 20" id="KW-0808">Transferase</keyword>
<dbReference type="InterPro" id="IPR000092">
    <property type="entry name" value="Polyprenyl_synt"/>
</dbReference>
<dbReference type="GO" id="GO:0008299">
    <property type="term" value="P:isoprenoid biosynthetic process"/>
    <property type="evidence" value="ECO:0007669"/>
    <property type="project" value="UniProtKB-KW"/>
</dbReference>
<dbReference type="GO" id="GO:0046872">
    <property type="term" value="F:metal ion binding"/>
    <property type="evidence" value="ECO:0007669"/>
    <property type="project" value="UniProtKB-KW"/>
</dbReference>
<protein>
    <recommendedName>
        <fullName evidence="15">All trans-polyprenyl-diphosphate synthase PDSS1</fullName>
        <ecNumber evidence="14">2.5.1.91</ecNumber>
    </recommendedName>
    <alternativeName>
        <fullName evidence="18">All-trans-decaprenyl-diphosphate synthase subunit 1</fullName>
    </alternativeName>
    <alternativeName>
        <fullName evidence="16">Decaprenyl-diphosphate synthase subunit 1</fullName>
    </alternativeName>
    <alternativeName>
        <fullName evidence="17">Solanesyl-diphosphate synthase subunit 1</fullName>
    </alternativeName>
    <alternativeName>
        <fullName evidence="19">Trans-prenyltransferase 1</fullName>
    </alternativeName>
</protein>
<evidence type="ECO:0000256" key="11">
    <source>
        <dbReference type="ARBA" id="ARBA00051100"/>
    </source>
</evidence>
<dbReference type="GO" id="GO:0097269">
    <property type="term" value="F:all-trans-decaprenyl-diphosphate synthase activity"/>
    <property type="evidence" value="ECO:0007669"/>
    <property type="project" value="UniProtKB-EC"/>
</dbReference>
<comment type="catalytic activity">
    <reaction evidence="11">
        <text>7 isopentenyl diphosphate + (2E,6E)-farnesyl diphosphate = all-trans-decaprenyl diphosphate + 7 diphosphate</text>
        <dbReference type="Rhea" id="RHEA:27802"/>
        <dbReference type="ChEBI" id="CHEBI:33019"/>
        <dbReference type="ChEBI" id="CHEBI:60721"/>
        <dbReference type="ChEBI" id="CHEBI:128769"/>
        <dbReference type="ChEBI" id="CHEBI:175763"/>
        <dbReference type="EC" id="2.5.1.91"/>
    </reaction>
    <physiologicalReaction direction="left-to-right" evidence="11">
        <dbReference type="Rhea" id="RHEA:27803"/>
    </physiologicalReaction>
</comment>
<dbReference type="EMBL" id="JBAMIC010000021">
    <property type="protein sequence ID" value="KAK7092512.1"/>
    <property type="molecule type" value="Genomic_DNA"/>
</dbReference>
<evidence type="ECO:0000313" key="22">
    <source>
        <dbReference type="EMBL" id="KAK7092512.1"/>
    </source>
</evidence>
<keyword evidence="5" id="KW-0479">Metal-binding</keyword>
<dbReference type="AlphaFoldDB" id="A0AAN9AST7"/>